<feature type="transmembrane region" description="Helical" evidence="5">
    <location>
        <begin position="243"/>
        <end position="265"/>
    </location>
</feature>
<evidence type="ECO:0000256" key="3">
    <source>
        <dbReference type="ARBA" id="ARBA00023066"/>
    </source>
</evidence>
<feature type="transmembrane region" description="Helical" evidence="5">
    <location>
        <begin position="195"/>
        <end position="212"/>
    </location>
</feature>
<comment type="subcellular location">
    <subcellularLocation>
        <location evidence="5">Cell membrane</location>
        <topology evidence="5">Multi-pass membrane protein</topology>
    </subcellularLocation>
</comment>
<feature type="transmembrane region" description="Helical" evidence="5">
    <location>
        <begin position="44"/>
        <end position="65"/>
    </location>
</feature>
<keyword evidence="5" id="KW-1003">Cell membrane</keyword>
<evidence type="ECO:0000259" key="7">
    <source>
        <dbReference type="PROSITE" id="PS51006"/>
    </source>
</evidence>
<dbReference type="Gene3D" id="3.40.50.150">
    <property type="entry name" value="Vaccinia Virus protein VP39"/>
    <property type="match status" value="1"/>
</dbReference>
<dbReference type="NCBIfam" id="NF037959">
    <property type="entry name" value="MFS_SpdSyn"/>
    <property type="match status" value="1"/>
</dbReference>
<dbReference type="InterPro" id="IPR036259">
    <property type="entry name" value="MFS_trans_sf"/>
</dbReference>
<evidence type="ECO:0000313" key="8">
    <source>
        <dbReference type="EMBL" id="CAI2717746.1"/>
    </source>
</evidence>
<proteinExistence type="inferred from homology"/>
<accession>A0ABM9HCC6</accession>
<evidence type="ECO:0000256" key="5">
    <source>
        <dbReference type="HAMAP-Rule" id="MF_00198"/>
    </source>
</evidence>
<feature type="transmembrane region" description="Helical" evidence="5">
    <location>
        <begin position="426"/>
        <end position="443"/>
    </location>
</feature>
<organism evidence="8 9">
    <name type="scientific">Nitrospina watsonii</name>
    <dbReference type="NCBI Taxonomy" id="1323948"/>
    <lineage>
        <taxon>Bacteria</taxon>
        <taxon>Pseudomonadati</taxon>
        <taxon>Nitrospinota/Tectimicrobiota group</taxon>
        <taxon>Nitrospinota</taxon>
        <taxon>Nitrospinia</taxon>
        <taxon>Nitrospinales</taxon>
        <taxon>Nitrospinaceae</taxon>
        <taxon>Nitrospina</taxon>
    </lineage>
</organism>
<dbReference type="InterPro" id="IPR001045">
    <property type="entry name" value="Spermi_synthase"/>
</dbReference>
<evidence type="ECO:0000256" key="1">
    <source>
        <dbReference type="ARBA" id="ARBA00007867"/>
    </source>
</evidence>
<comment type="similarity">
    <text evidence="1 5">Belongs to the spermidine/spermine synthase family.</text>
</comment>
<dbReference type="GO" id="GO:0004766">
    <property type="term" value="F:spermidine synthase activity"/>
    <property type="evidence" value="ECO:0007669"/>
    <property type="project" value="UniProtKB-EC"/>
</dbReference>
<comment type="function">
    <text evidence="5">Catalyzes the irreversible transfer of a propylamine group from the amino donor S-adenosylmethioninamine (decarboxy-AdoMet) to putrescine (1,4-diaminobutane) to yield spermidine.</text>
</comment>
<dbReference type="SUPFAM" id="SSF53335">
    <property type="entry name" value="S-adenosyl-L-methionine-dependent methyltransferases"/>
    <property type="match status" value="1"/>
</dbReference>
<feature type="transmembrane region" description="Helical" evidence="5">
    <location>
        <begin position="359"/>
        <end position="386"/>
    </location>
</feature>
<feature type="transmembrane region" description="Helical" evidence="5">
    <location>
        <begin position="277"/>
        <end position="298"/>
    </location>
</feature>
<comment type="caution">
    <text evidence="5 6">Lacks conserved residue(s) required for the propagation of feature annotation.</text>
</comment>
<evidence type="ECO:0000256" key="2">
    <source>
        <dbReference type="ARBA" id="ARBA00022679"/>
    </source>
</evidence>
<dbReference type="CDD" id="cd02440">
    <property type="entry name" value="AdoMet_MTases"/>
    <property type="match status" value="1"/>
</dbReference>
<feature type="transmembrane region" description="Helical" evidence="5">
    <location>
        <begin position="455"/>
        <end position="474"/>
    </location>
</feature>
<name>A0ABM9HCC6_9BACT</name>
<feature type="binding site" evidence="5">
    <location>
        <position position="585"/>
    </location>
    <ligand>
        <name>S-methyl-5'-thioadenosine</name>
        <dbReference type="ChEBI" id="CHEBI:17509"/>
    </ligand>
</feature>
<comment type="subunit">
    <text evidence="5">Homodimer or homotetramer.</text>
</comment>
<evidence type="ECO:0000313" key="9">
    <source>
        <dbReference type="Proteomes" id="UP001157733"/>
    </source>
</evidence>
<feature type="transmembrane region" description="Helical" evidence="5">
    <location>
        <begin position="307"/>
        <end position="329"/>
    </location>
</feature>
<feature type="domain" description="PABS" evidence="7">
    <location>
        <begin position="476"/>
        <end position="717"/>
    </location>
</feature>
<evidence type="ECO:0000256" key="4">
    <source>
        <dbReference type="ARBA" id="ARBA00023115"/>
    </source>
</evidence>
<dbReference type="RefSeq" id="WP_282010666.1">
    <property type="nucleotide sequence ID" value="NZ_OX336137.1"/>
</dbReference>
<keyword evidence="5" id="KW-0812">Transmembrane</keyword>
<dbReference type="InterPro" id="IPR029063">
    <property type="entry name" value="SAM-dependent_MTases_sf"/>
</dbReference>
<dbReference type="EMBL" id="OX336137">
    <property type="protein sequence ID" value="CAI2717746.1"/>
    <property type="molecule type" value="Genomic_DNA"/>
</dbReference>
<keyword evidence="3 5" id="KW-0745">Spermidine biosynthesis</keyword>
<feature type="transmembrane region" description="Helical" evidence="5">
    <location>
        <begin position="398"/>
        <end position="420"/>
    </location>
</feature>
<dbReference type="InterPro" id="IPR030374">
    <property type="entry name" value="PABS"/>
</dbReference>
<keyword evidence="9" id="KW-1185">Reference proteome</keyword>
<feature type="transmembrane region" description="Helical" evidence="5">
    <location>
        <begin position="12"/>
        <end position="32"/>
    </location>
</feature>
<dbReference type="SUPFAM" id="SSF103473">
    <property type="entry name" value="MFS general substrate transporter"/>
    <property type="match status" value="1"/>
</dbReference>
<sequence length="882" mass="97991">MRWNPLHSRGLILYGCLFLSGWTSLTYELLWIKQITLLIGGTLYAISAVLCAFMTGLALGAWGIARVLPRFTSTPHGLVRFYGVLEGIIALYALAFPFLLHLLEIAYPLLLNLSFGSETLLHFWEFVLATLLMLPATFMMGATLPVIGRWCIGDQQSRIFSDLSLLYGVNTLGATGGVLYTQFVGTRLLGIENTLFTAVALNLLVCIACWLWKPKTDTAKPAPEKSETKSKKRKAETPLDRRLAWLLLFLFFFSGMVALSSEILWTRILVFPLGHSLYSFAIILATFLFGIGLGSLVAEKILGPGNWVVKFVAVEIAVALLGLLAIPALDHLTVWTHELDRMFYDLDATATRTLWMRSLMAFGLMILPTLGFGMIFPLAGHIHFALFGTVERTLGNSYAVNTLGAILGTVLTPFVFVPLFGIRGSLFLLFGGLLMLAATAWVWQRGAQPRRFAKAYAAAAAILAVVFAASPPSVTTHAPGERNLARIEIDTPPDRLKLLAYKEGDFSTLSVVEDTRTGGRTLYVDGFSTATASDSISGSAYMQAMGFVPMLLHPDPKDALVMCFGTGNTLGTVAQFPAVQVDGVEIDRNVLDMAPWFERWNHQALTQPGVDLHIQDARRFIRWTDRRYDVITLEPMSPVQAGVNNLYSREFYKEARAQLKDGGLMMQWLPLHLVTPEDARAILKTFRAEFPHVSVWNSFLTRIVLLVGSENPVTLDKQRFDAVARHPKLKTLAVEIGLNSFIDAMDFYITSADQLDFMLTSVPVITDDNRILEHSQAVLVPPLKQDTDETFLNLLLARVGRPPPLTGVTPQERLFYERRFQVRTAQRLSVFAQRYRGPGHALFAQKAYAEAMARVRAFREGLDGRPLRLQDNGWIPAAAPLR</sequence>
<dbReference type="PROSITE" id="PS51006">
    <property type="entry name" value="PABS_2"/>
    <property type="match status" value="1"/>
</dbReference>
<evidence type="ECO:0000256" key="6">
    <source>
        <dbReference type="PROSITE-ProRule" id="PRU00354"/>
    </source>
</evidence>
<protein>
    <recommendedName>
        <fullName evidence="5">Polyamine aminopropyltransferase</fullName>
    </recommendedName>
    <alternativeName>
        <fullName evidence="5">Putrescine aminopropyltransferase</fullName>
        <shortName evidence="5">PAPT</shortName>
    </alternativeName>
    <alternativeName>
        <fullName evidence="5">Spermidine synthase</fullName>
        <shortName evidence="5">SPDS</shortName>
        <shortName evidence="5">SPDSY</shortName>
        <ecNumber evidence="5">2.5.1.16</ecNumber>
    </alternativeName>
</protein>
<keyword evidence="4 5" id="KW-0620">Polyamine biosynthesis</keyword>
<dbReference type="EC" id="2.5.1.16" evidence="5"/>
<dbReference type="Proteomes" id="UP001157733">
    <property type="component" value="Chromosome"/>
</dbReference>
<keyword evidence="2 5" id="KW-0808">Transferase</keyword>
<feature type="binding site" evidence="5">
    <location>
        <begin position="616"/>
        <end position="617"/>
    </location>
    <ligand>
        <name>S-methyl-5'-thioadenosine</name>
        <dbReference type="ChEBI" id="CHEBI:17509"/>
    </ligand>
</feature>
<dbReference type="PANTHER" id="PTHR11558">
    <property type="entry name" value="SPERMIDINE/SPERMINE SYNTHASE"/>
    <property type="match status" value="1"/>
</dbReference>
<feature type="transmembrane region" description="Helical" evidence="5">
    <location>
        <begin position="123"/>
        <end position="147"/>
    </location>
</feature>
<feature type="transmembrane region" description="Helical" evidence="5">
    <location>
        <begin position="77"/>
        <end position="103"/>
    </location>
</feature>
<feature type="transmembrane region" description="Helical" evidence="5">
    <location>
        <begin position="159"/>
        <end position="183"/>
    </location>
</feature>
<dbReference type="Pfam" id="PF01564">
    <property type="entry name" value="Spermine_synth"/>
    <property type="match status" value="1"/>
</dbReference>
<keyword evidence="5" id="KW-0472">Membrane</keyword>
<comment type="caution">
    <text evidence="5">Lacks the conserved Asp active site.</text>
</comment>
<dbReference type="HAMAP" id="MF_00198">
    <property type="entry name" value="Spermidine_synth"/>
    <property type="match status" value="1"/>
</dbReference>
<comment type="catalytic activity">
    <reaction evidence="5">
        <text>S-adenosyl 3-(methylsulfanyl)propylamine + putrescine = S-methyl-5'-thioadenosine + spermidine + H(+)</text>
        <dbReference type="Rhea" id="RHEA:12721"/>
        <dbReference type="ChEBI" id="CHEBI:15378"/>
        <dbReference type="ChEBI" id="CHEBI:17509"/>
        <dbReference type="ChEBI" id="CHEBI:57443"/>
        <dbReference type="ChEBI" id="CHEBI:57834"/>
        <dbReference type="ChEBI" id="CHEBI:326268"/>
        <dbReference type="EC" id="2.5.1.16"/>
    </reaction>
</comment>
<gene>
    <name evidence="5" type="primary">speE</name>
    <name evidence="8" type="ORF">NSPWAT_0887</name>
</gene>
<dbReference type="PANTHER" id="PTHR11558:SF11">
    <property type="entry name" value="SPERMIDINE SYNTHASE"/>
    <property type="match status" value="1"/>
</dbReference>
<comment type="pathway">
    <text evidence="5">Amine and polyamine biosynthesis; spermidine biosynthesis; spermidine from putrescine: step 1/1.</text>
</comment>
<reference evidence="8 9" key="1">
    <citation type="submission" date="2022-09" db="EMBL/GenBank/DDBJ databases">
        <authorList>
            <person name="Kop L."/>
        </authorList>
    </citation>
    <scope>NUCLEOTIDE SEQUENCE [LARGE SCALE GENOMIC DNA]</scope>
    <source>
        <strain evidence="8 9">347</strain>
    </source>
</reference>
<keyword evidence="5" id="KW-1133">Transmembrane helix</keyword>